<name>A0ABS8NLC0_9BACT</name>
<dbReference type="Pfam" id="PF06941">
    <property type="entry name" value="NT5C"/>
    <property type="match status" value="1"/>
</dbReference>
<dbReference type="RefSeq" id="WP_230275764.1">
    <property type="nucleotide sequence ID" value="NZ_JAJKFW010000045.1"/>
</dbReference>
<dbReference type="InterPro" id="IPR036412">
    <property type="entry name" value="HAD-like_sf"/>
</dbReference>
<dbReference type="EMBL" id="JAJKFW010000045">
    <property type="protein sequence ID" value="MCC9644350.1"/>
    <property type="molecule type" value="Genomic_DNA"/>
</dbReference>
<accession>A0ABS8NLC0</accession>
<dbReference type="Proteomes" id="UP001430306">
    <property type="component" value="Unassembled WGS sequence"/>
</dbReference>
<keyword evidence="3" id="KW-1185">Reference proteome</keyword>
<evidence type="ECO:0000313" key="2">
    <source>
        <dbReference type="EMBL" id="MCC9644350.1"/>
    </source>
</evidence>
<comment type="similarity">
    <text evidence="1">Belongs to the 5'(3')-deoxyribonucleotidase family.</text>
</comment>
<dbReference type="PANTHER" id="PTHR16504:SF4">
    <property type="entry name" value="5'(3')-DEOXYRIBONUCLEOTIDASE"/>
    <property type="match status" value="1"/>
</dbReference>
<protein>
    <submittedName>
        <fullName evidence="2">Uncharacterized protein</fullName>
    </submittedName>
</protein>
<organism evidence="2 3">
    <name type="scientific">Rhodopirellula halodulae</name>
    <dbReference type="NCBI Taxonomy" id="2894198"/>
    <lineage>
        <taxon>Bacteria</taxon>
        <taxon>Pseudomonadati</taxon>
        <taxon>Planctomycetota</taxon>
        <taxon>Planctomycetia</taxon>
        <taxon>Pirellulales</taxon>
        <taxon>Pirellulaceae</taxon>
        <taxon>Rhodopirellula</taxon>
    </lineage>
</organism>
<dbReference type="SUPFAM" id="SSF56784">
    <property type="entry name" value="HAD-like"/>
    <property type="match status" value="1"/>
</dbReference>
<dbReference type="InterPro" id="IPR023214">
    <property type="entry name" value="HAD_sf"/>
</dbReference>
<dbReference type="Gene3D" id="3.40.50.1000">
    <property type="entry name" value="HAD superfamily/HAD-like"/>
    <property type="match status" value="1"/>
</dbReference>
<comment type="caution">
    <text evidence="2">The sequence shown here is derived from an EMBL/GenBank/DDBJ whole genome shotgun (WGS) entry which is preliminary data.</text>
</comment>
<sequence>MKRTIYVDMDDVLCDFRGAYDAARNESPEVQFPQSVANFFRDLRPIPDAIESVNKLRQSDRVFILTAPSTRNPLCYTEKRLWIEDHFGYAFTKRLIISPDKSLFIGDFLIDDYESGKGQDGFSGQLIHFGSNETPDWPAVMRFLHRDG</sequence>
<dbReference type="InterPro" id="IPR010708">
    <property type="entry name" value="5'(3')-deoxyribonucleotidase"/>
</dbReference>
<reference evidence="2" key="1">
    <citation type="submission" date="2021-11" db="EMBL/GenBank/DDBJ databases">
        <title>Genome sequence.</title>
        <authorList>
            <person name="Sun Q."/>
        </authorList>
    </citation>
    <scope>NUCLEOTIDE SEQUENCE</scope>
    <source>
        <strain evidence="2">JC740</strain>
    </source>
</reference>
<dbReference type="PANTHER" id="PTHR16504">
    <property type="entry name" value="5'(3')-DEOXYRIBONUCLEOTIDASE"/>
    <property type="match status" value="1"/>
</dbReference>
<gene>
    <name evidence="2" type="ORF">LOC71_18895</name>
</gene>
<evidence type="ECO:0000256" key="1">
    <source>
        <dbReference type="ARBA" id="ARBA00009589"/>
    </source>
</evidence>
<evidence type="ECO:0000313" key="3">
    <source>
        <dbReference type="Proteomes" id="UP001430306"/>
    </source>
</evidence>
<proteinExistence type="inferred from homology"/>